<keyword evidence="1" id="KW-1133">Transmembrane helix</keyword>
<sequence>MSYYLPATYAVEGNMNLLFGGPRTGDSSLALFRIMMTSIAIGGLVVAGRKETRKEFAPQMEKVS</sequence>
<organism evidence="2 3">
    <name type="scientific">Effusibacillus consociatus</name>
    <dbReference type="NCBI Taxonomy" id="1117041"/>
    <lineage>
        <taxon>Bacteria</taxon>
        <taxon>Bacillati</taxon>
        <taxon>Bacillota</taxon>
        <taxon>Bacilli</taxon>
        <taxon>Bacillales</taxon>
        <taxon>Alicyclobacillaceae</taxon>
        <taxon>Effusibacillus</taxon>
    </lineage>
</organism>
<evidence type="ECO:0000313" key="3">
    <source>
        <dbReference type="Proteomes" id="UP001596002"/>
    </source>
</evidence>
<evidence type="ECO:0000256" key="1">
    <source>
        <dbReference type="SAM" id="Phobius"/>
    </source>
</evidence>
<reference evidence="3" key="1">
    <citation type="journal article" date="2019" name="Int. J. Syst. Evol. Microbiol.">
        <title>The Global Catalogue of Microorganisms (GCM) 10K type strain sequencing project: providing services to taxonomists for standard genome sequencing and annotation.</title>
        <authorList>
            <consortium name="The Broad Institute Genomics Platform"/>
            <consortium name="The Broad Institute Genome Sequencing Center for Infectious Disease"/>
            <person name="Wu L."/>
            <person name="Ma J."/>
        </authorList>
    </citation>
    <scope>NUCLEOTIDE SEQUENCE [LARGE SCALE GENOMIC DNA]</scope>
    <source>
        <strain evidence="3">WYCCWR 12678</strain>
    </source>
</reference>
<accession>A0ABV9Q1J5</accession>
<protein>
    <submittedName>
        <fullName evidence="2">Uncharacterized protein</fullName>
    </submittedName>
</protein>
<proteinExistence type="predicted"/>
<keyword evidence="1" id="KW-0812">Transmembrane</keyword>
<evidence type="ECO:0000313" key="2">
    <source>
        <dbReference type="EMBL" id="MFC4768109.1"/>
    </source>
</evidence>
<keyword evidence="1" id="KW-0472">Membrane</keyword>
<dbReference type="EMBL" id="JBHSHC010000096">
    <property type="protein sequence ID" value="MFC4768109.1"/>
    <property type="molecule type" value="Genomic_DNA"/>
</dbReference>
<gene>
    <name evidence="2" type="ORF">ACFO8Q_12185</name>
</gene>
<feature type="transmembrane region" description="Helical" evidence="1">
    <location>
        <begin position="30"/>
        <end position="48"/>
    </location>
</feature>
<comment type="caution">
    <text evidence="2">The sequence shown here is derived from an EMBL/GenBank/DDBJ whole genome shotgun (WGS) entry which is preliminary data.</text>
</comment>
<keyword evidence="3" id="KW-1185">Reference proteome</keyword>
<name>A0ABV9Q1J5_9BACL</name>
<dbReference type="Proteomes" id="UP001596002">
    <property type="component" value="Unassembled WGS sequence"/>
</dbReference>